<dbReference type="Proteomes" id="UP000316621">
    <property type="component" value="Chromosome 4"/>
</dbReference>
<keyword evidence="3" id="KW-1185">Reference proteome</keyword>
<feature type="region of interest" description="Disordered" evidence="1">
    <location>
        <begin position="1"/>
        <end position="23"/>
    </location>
</feature>
<evidence type="ECO:0008006" key="4">
    <source>
        <dbReference type="Google" id="ProtNLM"/>
    </source>
</evidence>
<name>A0A4Y7J9Q3_PAPSO</name>
<dbReference type="AlphaFoldDB" id="A0A4Y7J9Q3"/>
<evidence type="ECO:0000313" key="3">
    <source>
        <dbReference type="Proteomes" id="UP000316621"/>
    </source>
</evidence>
<sequence>MESHSKKTHGSIHDFTVKDGRGNDVDLSTYRGNFLLIVSVASQWYVSI</sequence>
<dbReference type="Gramene" id="RZC57547">
    <property type="protein sequence ID" value="RZC57547"/>
    <property type="gene ID" value="C5167_004852"/>
</dbReference>
<dbReference type="Gene3D" id="3.40.30.10">
    <property type="entry name" value="Glutaredoxin"/>
    <property type="match status" value="1"/>
</dbReference>
<evidence type="ECO:0000256" key="1">
    <source>
        <dbReference type="SAM" id="MobiDB-lite"/>
    </source>
</evidence>
<proteinExistence type="predicted"/>
<dbReference type="EMBL" id="CM010718">
    <property type="protein sequence ID" value="RZC57547.1"/>
    <property type="molecule type" value="Genomic_DNA"/>
</dbReference>
<reference evidence="2 3" key="1">
    <citation type="journal article" date="2018" name="Science">
        <title>The opium poppy genome and morphinan production.</title>
        <authorList>
            <person name="Guo L."/>
            <person name="Winzer T."/>
            <person name="Yang X."/>
            <person name="Li Y."/>
            <person name="Ning Z."/>
            <person name="He Z."/>
            <person name="Teodor R."/>
            <person name="Lu Y."/>
            <person name="Bowser T.A."/>
            <person name="Graham I.A."/>
            <person name="Ye K."/>
        </authorList>
    </citation>
    <scope>NUCLEOTIDE SEQUENCE [LARGE SCALE GENOMIC DNA]</scope>
    <source>
        <strain evidence="3">cv. HN1</strain>
        <tissue evidence="2">Leaves</tissue>
    </source>
</reference>
<organism evidence="2 3">
    <name type="scientific">Papaver somniferum</name>
    <name type="common">Opium poppy</name>
    <dbReference type="NCBI Taxonomy" id="3469"/>
    <lineage>
        <taxon>Eukaryota</taxon>
        <taxon>Viridiplantae</taxon>
        <taxon>Streptophyta</taxon>
        <taxon>Embryophyta</taxon>
        <taxon>Tracheophyta</taxon>
        <taxon>Spermatophyta</taxon>
        <taxon>Magnoliopsida</taxon>
        <taxon>Ranunculales</taxon>
        <taxon>Papaveraceae</taxon>
        <taxon>Papaveroideae</taxon>
        <taxon>Papaver</taxon>
    </lineage>
</organism>
<accession>A0A4Y7J9Q3</accession>
<protein>
    <recommendedName>
        <fullName evidence="4">Glutathione peroxidase</fullName>
    </recommendedName>
</protein>
<dbReference type="SUPFAM" id="SSF52833">
    <property type="entry name" value="Thioredoxin-like"/>
    <property type="match status" value="1"/>
</dbReference>
<gene>
    <name evidence="2" type="ORF">C5167_004852</name>
</gene>
<dbReference type="InterPro" id="IPR036249">
    <property type="entry name" value="Thioredoxin-like_sf"/>
</dbReference>
<dbReference type="STRING" id="3469.A0A4Y7J9Q3"/>
<evidence type="ECO:0000313" key="2">
    <source>
        <dbReference type="EMBL" id="RZC57547.1"/>
    </source>
</evidence>